<sequence length="516" mass="57285">MTSEPRVGSWAPTLDLLLTLSFANDDYHSRCTHASDEEIHDHRYKTTIKTATSRKRDKLSPTWTESLSLDVPDFSDLKIAVYGQNIFGGEFLAGEFEDTLESLALRGTVDLKLTKRGSTGILESRECHIIFKIAEDPASLAGGQSQLASSNVVPGPASVDIHALEVEVEKAKNAEQNLHSAPWESLLRSADQFILIVEGIAEVHQYAKMSHKILFGAHKIMVNQIHCDDGIKELVQVLDGVYCFLQEAEAIEKIKAALTSDGQLKALVLISQQIRECSYFIQEYARDPGFWTRLVKNLGSEANSKVQEYKDKFSELKQAFQGYGHLEIELAVFRVIGKVDDLAIKADLQDMLYSKGATFNPEEGCLPNTRLAIIDEIMHWATSSAGSHKIYWLTGVAGSGKSAIAHSVAERLDNQKCLGSFYAFDATNQVDRTPQHLFSTISRDLADFSSEWKTALWNVIQGNTSLRSDPSIGRQFKNFLLKPSESLIMVGPILIVIDALDECASKKLPNSNRITF</sequence>
<dbReference type="PROSITE" id="PS50004">
    <property type="entry name" value="C2"/>
    <property type="match status" value="1"/>
</dbReference>
<dbReference type="SUPFAM" id="SSF49562">
    <property type="entry name" value="C2 domain (Calcium/lipid-binding domain, CaLB)"/>
    <property type="match status" value="1"/>
</dbReference>
<evidence type="ECO:0000256" key="1">
    <source>
        <dbReference type="ARBA" id="ARBA00022737"/>
    </source>
</evidence>
<evidence type="ECO:0000313" key="4">
    <source>
        <dbReference type="Proteomes" id="UP000076154"/>
    </source>
</evidence>
<dbReference type="InterPro" id="IPR056884">
    <property type="entry name" value="NPHP3-like_N"/>
</dbReference>
<dbReference type="InParanoid" id="A0A369JNJ8"/>
<dbReference type="Pfam" id="PF00168">
    <property type="entry name" value="C2"/>
    <property type="match status" value="1"/>
</dbReference>
<proteinExistence type="predicted"/>
<dbReference type="Pfam" id="PF24883">
    <property type="entry name" value="NPHP3_N"/>
    <property type="match status" value="1"/>
</dbReference>
<dbReference type="AlphaFoldDB" id="A0A369JNJ8"/>
<feature type="domain" description="C2" evidence="2">
    <location>
        <begin position="1"/>
        <end position="113"/>
    </location>
</feature>
<gene>
    <name evidence="3" type="ORF">Hypma_009388</name>
</gene>
<organism evidence="3 4">
    <name type="scientific">Hypsizygus marmoreus</name>
    <name type="common">White beech mushroom</name>
    <name type="synonym">Agaricus marmoreus</name>
    <dbReference type="NCBI Taxonomy" id="39966"/>
    <lineage>
        <taxon>Eukaryota</taxon>
        <taxon>Fungi</taxon>
        <taxon>Dikarya</taxon>
        <taxon>Basidiomycota</taxon>
        <taxon>Agaricomycotina</taxon>
        <taxon>Agaricomycetes</taxon>
        <taxon>Agaricomycetidae</taxon>
        <taxon>Agaricales</taxon>
        <taxon>Tricholomatineae</taxon>
        <taxon>Lyophyllaceae</taxon>
        <taxon>Hypsizygus</taxon>
    </lineage>
</organism>
<dbReference type="STRING" id="39966.A0A369JNJ8"/>
<dbReference type="Gene3D" id="3.40.50.300">
    <property type="entry name" value="P-loop containing nucleotide triphosphate hydrolases"/>
    <property type="match status" value="1"/>
</dbReference>
<accession>A0A369JNJ8</accession>
<dbReference type="Proteomes" id="UP000076154">
    <property type="component" value="Unassembled WGS sequence"/>
</dbReference>
<protein>
    <recommendedName>
        <fullName evidence="2">C2 domain-containing protein</fullName>
    </recommendedName>
</protein>
<dbReference type="InterPro" id="IPR000008">
    <property type="entry name" value="C2_dom"/>
</dbReference>
<evidence type="ECO:0000259" key="2">
    <source>
        <dbReference type="PROSITE" id="PS50004"/>
    </source>
</evidence>
<evidence type="ECO:0000313" key="3">
    <source>
        <dbReference type="EMBL" id="RDB23811.1"/>
    </source>
</evidence>
<name>A0A369JNJ8_HYPMA</name>
<keyword evidence="4" id="KW-1185">Reference proteome</keyword>
<dbReference type="Gene3D" id="2.60.40.150">
    <property type="entry name" value="C2 domain"/>
    <property type="match status" value="1"/>
</dbReference>
<comment type="caution">
    <text evidence="3">The sequence shown here is derived from an EMBL/GenBank/DDBJ whole genome shotgun (WGS) entry which is preliminary data.</text>
</comment>
<dbReference type="OrthoDB" id="5106486at2759"/>
<dbReference type="EMBL" id="LUEZ02000046">
    <property type="protein sequence ID" value="RDB23811.1"/>
    <property type="molecule type" value="Genomic_DNA"/>
</dbReference>
<dbReference type="SUPFAM" id="SSF52540">
    <property type="entry name" value="P-loop containing nucleoside triphosphate hydrolases"/>
    <property type="match status" value="1"/>
</dbReference>
<dbReference type="InterPro" id="IPR027417">
    <property type="entry name" value="P-loop_NTPase"/>
</dbReference>
<reference evidence="3" key="1">
    <citation type="submission" date="2018-04" db="EMBL/GenBank/DDBJ databases">
        <title>Whole genome sequencing of Hypsizygus marmoreus.</title>
        <authorList>
            <person name="Choi I.-G."/>
            <person name="Min B."/>
            <person name="Kim J.-G."/>
            <person name="Kim S."/>
            <person name="Oh Y.-L."/>
            <person name="Kong W.-S."/>
            <person name="Park H."/>
            <person name="Jeong J."/>
            <person name="Song E.-S."/>
        </authorList>
    </citation>
    <scope>NUCLEOTIDE SEQUENCE [LARGE SCALE GENOMIC DNA]</scope>
    <source>
        <strain evidence="3">51987-8</strain>
    </source>
</reference>
<keyword evidence="1" id="KW-0677">Repeat</keyword>
<dbReference type="InterPro" id="IPR035892">
    <property type="entry name" value="C2_domain_sf"/>
</dbReference>